<keyword evidence="5" id="KW-0472">Membrane</keyword>
<comment type="function">
    <text evidence="9">One of the extrinsic, lumenal subunits of photosystem II (PSII), which stabilize and protect the oxygen-evolving complex. PSII is a light-driven water plastoquinone oxidoreductase, using light energy to abstract electrons from H(2)O, generating a proton gradient subsequently used for ATP formation. Required for dimerization of PSII and for binding of PsbQ to PSII.</text>
</comment>
<dbReference type="GO" id="GO:0031676">
    <property type="term" value="C:plasma membrane-derived thylakoid membrane"/>
    <property type="evidence" value="ECO:0007669"/>
    <property type="project" value="UniProtKB-SubCell"/>
</dbReference>
<evidence type="ECO:0000313" key="11">
    <source>
        <dbReference type="EMBL" id="KPQ34820.1"/>
    </source>
</evidence>
<dbReference type="Gene3D" id="2.40.160.30">
    <property type="entry name" value="Photosystem II, cytochrome c-550 precursor"/>
    <property type="match status" value="1"/>
</dbReference>
<feature type="chain" id="PRO_5006148498" description="Photosystem II extrinsic protein O" evidence="10">
    <location>
        <begin position="21"/>
        <end position="278"/>
    </location>
</feature>
<reference evidence="11 12" key="1">
    <citation type="submission" date="2015-09" db="EMBL/GenBank/DDBJ databases">
        <title>Identification and resolution of microdiversity through metagenomic sequencing of parallel consortia.</title>
        <authorList>
            <person name="Nelson W.C."/>
            <person name="Romine M.F."/>
            <person name="Lindemann S.R."/>
        </authorList>
    </citation>
    <scope>NUCLEOTIDE SEQUENCE [LARGE SCALE GENOMIC DNA]</scope>
    <source>
        <strain evidence="11">Ana</strain>
    </source>
</reference>
<proteinExistence type="inferred from homology"/>
<comment type="caution">
    <text evidence="11">The sequence shown here is derived from an EMBL/GenBank/DDBJ whole genome shotgun (WGS) entry which is preliminary data.</text>
</comment>
<dbReference type="GO" id="GO:0010242">
    <property type="term" value="F:oxygen evolving activity"/>
    <property type="evidence" value="ECO:0007669"/>
    <property type="project" value="InterPro"/>
</dbReference>
<evidence type="ECO:0000256" key="10">
    <source>
        <dbReference type="SAM" id="SignalP"/>
    </source>
</evidence>
<evidence type="ECO:0000256" key="5">
    <source>
        <dbReference type="ARBA" id="ARBA00023136"/>
    </source>
</evidence>
<keyword evidence="4" id="KW-0793">Thylakoid</keyword>
<dbReference type="Proteomes" id="UP000050465">
    <property type="component" value="Unassembled WGS sequence"/>
</dbReference>
<dbReference type="Pfam" id="PF01716">
    <property type="entry name" value="MSP"/>
    <property type="match status" value="1"/>
</dbReference>
<dbReference type="GO" id="GO:0009654">
    <property type="term" value="C:photosystem II oxygen evolving complex"/>
    <property type="evidence" value="ECO:0007669"/>
    <property type="project" value="InterPro"/>
</dbReference>
<keyword evidence="6" id="KW-0604">Photosystem II</keyword>
<evidence type="ECO:0000256" key="1">
    <source>
        <dbReference type="ARBA" id="ARBA00004526"/>
    </source>
</evidence>
<dbReference type="PROSITE" id="PS51257">
    <property type="entry name" value="PROKAR_LIPOPROTEIN"/>
    <property type="match status" value="1"/>
</dbReference>
<sequence length="278" mass="30006">MRYRALLAAFFAICLSVLTACSEAPTATSNIPLTYDEIRNTGLANSCPQVDETRRGQIPLEPGVSYKLVDLCMEPTSFFVKQGSTNQRKESEFIAGKSLTRYTTSLEQVSGDITLQDDGSLVFDEKLGMDFQPITVLLPGGDQIPFLFTIKGLNAKSQPGLSAITTSTDFVGDFRVPSYRTSNFLDPKARGLTTGYDNAVALPARADSTDLSRENVKAFDVGKGTISLQISKVDSKTGEVGGTFISEQPSDTDMGTAAADDVRLQGVFYGRIESDMDA</sequence>
<dbReference type="PANTHER" id="PTHR34058">
    <property type="entry name" value="OXYGEN-EVOLVING ENHANCER PROTEIN 1-2, CHLOROPLASTIC"/>
    <property type="match status" value="1"/>
</dbReference>
<dbReference type="AlphaFoldDB" id="A0A0P8BM99"/>
<dbReference type="Gene3D" id="3.30.2050.10">
    <property type="entry name" value="photosynthetic oxygen evolving center domain"/>
    <property type="match status" value="1"/>
</dbReference>
<comment type="subcellular location">
    <subcellularLocation>
        <location evidence="1">Cellular thylakoid membrane</location>
        <topology evidence="1">Peripheral membrane protein</topology>
        <orientation evidence="1">Lumenal side</orientation>
    </subcellularLocation>
</comment>
<comment type="similarity">
    <text evidence="2">Belongs to the PsbO family.</text>
</comment>
<evidence type="ECO:0000256" key="2">
    <source>
        <dbReference type="ARBA" id="ARBA00009838"/>
    </source>
</evidence>
<organism evidence="11 12">
    <name type="scientific">Phormidesmis priestleyi Ana</name>
    <dbReference type="NCBI Taxonomy" id="1666911"/>
    <lineage>
        <taxon>Bacteria</taxon>
        <taxon>Bacillati</taxon>
        <taxon>Cyanobacteriota</taxon>
        <taxon>Cyanophyceae</taxon>
        <taxon>Leptolyngbyales</taxon>
        <taxon>Leptolyngbyaceae</taxon>
        <taxon>Phormidesmis</taxon>
    </lineage>
</organism>
<dbReference type="EMBL" id="LJZR01000016">
    <property type="protein sequence ID" value="KPQ34820.1"/>
    <property type="molecule type" value="Genomic_DNA"/>
</dbReference>
<evidence type="ECO:0000256" key="8">
    <source>
        <dbReference type="ARBA" id="ARBA00043037"/>
    </source>
</evidence>
<dbReference type="PATRIC" id="fig|1666911.3.peg.4776"/>
<accession>A0A0P8BM99</accession>
<feature type="signal peptide" evidence="10">
    <location>
        <begin position="1"/>
        <end position="20"/>
    </location>
</feature>
<dbReference type="GO" id="GO:0010207">
    <property type="term" value="P:photosystem II assembly"/>
    <property type="evidence" value="ECO:0007669"/>
    <property type="project" value="InterPro"/>
</dbReference>
<dbReference type="InterPro" id="IPR011250">
    <property type="entry name" value="OMP/PagP_B-barrel"/>
</dbReference>
<evidence type="ECO:0000256" key="7">
    <source>
        <dbReference type="ARBA" id="ARBA00039796"/>
    </source>
</evidence>
<evidence type="ECO:0000256" key="3">
    <source>
        <dbReference type="ARBA" id="ARBA00022531"/>
    </source>
</evidence>
<evidence type="ECO:0000256" key="6">
    <source>
        <dbReference type="ARBA" id="ARBA00023276"/>
    </source>
</evidence>
<evidence type="ECO:0000256" key="9">
    <source>
        <dbReference type="ARBA" id="ARBA00046136"/>
    </source>
</evidence>
<protein>
    <recommendedName>
        <fullName evidence="7">Photosystem II extrinsic protein O</fullName>
    </recommendedName>
    <alternativeName>
        <fullName evidence="8">Photosystem II manganese-stabilizing polypeptide</fullName>
    </alternativeName>
</protein>
<dbReference type="SUPFAM" id="SSF56925">
    <property type="entry name" value="OMPA-like"/>
    <property type="match status" value="1"/>
</dbReference>
<keyword evidence="10" id="KW-0732">Signal</keyword>
<keyword evidence="3" id="KW-0602">Photosynthesis</keyword>
<gene>
    <name evidence="11" type="primary">psbO</name>
    <name evidence="11" type="ORF">HLUCCA11_12835</name>
</gene>
<evidence type="ECO:0000313" key="12">
    <source>
        <dbReference type="Proteomes" id="UP000050465"/>
    </source>
</evidence>
<dbReference type="InterPro" id="IPR002628">
    <property type="entry name" value="PsbO"/>
</dbReference>
<name>A0A0P8BM99_9CYAN</name>
<dbReference type="STRING" id="1666911.HLUCCA11_12835"/>
<evidence type="ECO:0000256" key="4">
    <source>
        <dbReference type="ARBA" id="ARBA00023078"/>
    </source>
</evidence>
<dbReference type="GO" id="GO:0042549">
    <property type="term" value="P:photosystem II stabilization"/>
    <property type="evidence" value="ECO:0007669"/>
    <property type="project" value="InterPro"/>
</dbReference>